<feature type="domain" description="Cobalamin biosynthesis central region" evidence="3">
    <location>
        <begin position="142"/>
        <end position="231"/>
    </location>
</feature>
<feature type="domain" description="CobE/GbiG C-terminal" evidence="1">
    <location>
        <begin position="234"/>
        <end position="349"/>
    </location>
</feature>
<keyword evidence="5" id="KW-1185">Reference proteome</keyword>
<dbReference type="EMBL" id="JAOQKJ010000006">
    <property type="protein sequence ID" value="MCU6744612.1"/>
    <property type="molecule type" value="Genomic_DNA"/>
</dbReference>
<sequence length="358" mass="39135">MRAGMIACSEAAYDLMILVRERWQQKHPEDELEYKVKCRALSSISMAETVTELTGSWFPDKDAILFFCASGIAVRSIAPFLRHKAKDPAILVIDETGRFCISLLSGHLGGANTLAEEISGLMADKGMIPVITTATDREGCFSVDEFARRNGLVLTDFQCAKEISAAILQGEKIFFECSYPVEGEVPEELILEKSRGKENGLEREEKRILISDRVYTAAGAAKKGCCLQLLPKNIVVGIGCRKGTDKEMIRQAVTAHLHSICLSEEAIAGVASIDLKQEEEGILAFCREKQIPFMTYSAKQLQIQMGSFTASDFVEKVTGVDNVCERSVVASGAALLSGKRAENGVTTAVGEYQRSIVF</sequence>
<dbReference type="InterPro" id="IPR002750">
    <property type="entry name" value="CobE/GbiG_C"/>
</dbReference>
<dbReference type="Pfam" id="PF01890">
    <property type="entry name" value="CbiG_C"/>
    <property type="match status" value="1"/>
</dbReference>
<dbReference type="PANTHER" id="PTHR37477">
    <property type="entry name" value="COBALT-PRECORRIN-5A HYDROLASE"/>
    <property type="match status" value="1"/>
</dbReference>
<dbReference type="InterPro" id="IPR021744">
    <property type="entry name" value="CbiG_N"/>
</dbReference>
<dbReference type="InterPro" id="IPR036518">
    <property type="entry name" value="CobE/GbiG_C_sf"/>
</dbReference>
<evidence type="ECO:0000313" key="5">
    <source>
        <dbReference type="Proteomes" id="UP001652432"/>
    </source>
</evidence>
<proteinExistence type="predicted"/>
<comment type="caution">
    <text evidence="4">The sequence shown here is derived from an EMBL/GenBank/DDBJ whole genome shotgun (WGS) entry which is preliminary data.</text>
</comment>
<gene>
    <name evidence="4" type="ORF">OCV77_08895</name>
</gene>
<dbReference type="Proteomes" id="UP001652432">
    <property type="component" value="Unassembled WGS sequence"/>
</dbReference>
<evidence type="ECO:0000259" key="1">
    <source>
        <dbReference type="Pfam" id="PF01890"/>
    </source>
</evidence>
<protein>
    <submittedName>
        <fullName evidence="4">Cobalamin biosynthesis protein</fullName>
    </submittedName>
</protein>
<dbReference type="RefSeq" id="WP_262574696.1">
    <property type="nucleotide sequence ID" value="NZ_JAOQKJ010000006.1"/>
</dbReference>
<dbReference type="Gene3D" id="3.30.420.180">
    <property type="entry name" value="CobE/GbiG C-terminal domain"/>
    <property type="match status" value="1"/>
</dbReference>
<accession>A0ABT2T3V0</accession>
<dbReference type="Pfam" id="PF11761">
    <property type="entry name" value="CbiG_mid"/>
    <property type="match status" value="1"/>
</dbReference>
<dbReference type="InterPro" id="IPR052553">
    <property type="entry name" value="CbiG_hydrolase"/>
</dbReference>
<dbReference type="InterPro" id="IPR038029">
    <property type="entry name" value="GbiG_N_sf"/>
</dbReference>
<evidence type="ECO:0000259" key="3">
    <source>
        <dbReference type="Pfam" id="PF11761"/>
    </source>
</evidence>
<evidence type="ECO:0000259" key="2">
    <source>
        <dbReference type="Pfam" id="PF11760"/>
    </source>
</evidence>
<feature type="domain" description="Cobalamin synthesis G N-terminal" evidence="2">
    <location>
        <begin position="54"/>
        <end position="136"/>
    </location>
</feature>
<dbReference type="SUPFAM" id="SSF159664">
    <property type="entry name" value="CobE/GbiG C-terminal domain-like"/>
    <property type="match status" value="1"/>
</dbReference>
<name>A0ABT2T3V0_9FIRM</name>
<organism evidence="4 5">
    <name type="scientific">Suilimivivens aceti</name>
    <dbReference type="NCBI Taxonomy" id="2981774"/>
    <lineage>
        <taxon>Bacteria</taxon>
        <taxon>Bacillati</taxon>
        <taxon>Bacillota</taxon>
        <taxon>Clostridia</taxon>
        <taxon>Lachnospirales</taxon>
        <taxon>Lachnospiraceae</taxon>
        <taxon>Suilimivivens</taxon>
    </lineage>
</organism>
<dbReference type="Pfam" id="PF11760">
    <property type="entry name" value="CbiG_N"/>
    <property type="match status" value="1"/>
</dbReference>
<dbReference type="InterPro" id="IPR021745">
    <property type="entry name" value="CbiG_mid"/>
</dbReference>
<dbReference type="PANTHER" id="PTHR37477:SF1">
    <property type="entry name" value="COBALT-PRECORRIN-5A HYDROLASE"/>
    <property type="match status" value="1"/>
</dbReference>
<dbReference type="SUPFAM" id="SSF159672">
    <property type="entry name" value="CbiG N-terminal domain-like"/>
    <property type="match status" value="1"/>
</dbReference>
<evidence type="ECO:0000313" key="4">
    <source>
        <dbReference type="EMBL" id="MCU6744612.1"/>
    </source>
</evidence>
<reference evidence="4 5" key="1">
    <citation type="journal article" date="2021" name="ISME Commun">
        <title>Automated analysis of genomic sequences facilitates high-throughput and comprehensive description of bacteria.</title>
        <authorList>
            <person name="Hitch T.C.A."/>
        </authorList>
    </citation>
    <scope>NUCLEOTIDE SEQUENCE [LARGE SCALE GENOMIC DNA]</scope>
    <source>
        <strain evidence="4 5">Sanger_18</strain>
    </source>
</reference>
<dbReference type="Gene3D" id="3.40.50.11220">
    <property type="match status" value="1"/>
</dbReference>